<organism evidence="2 3">
    <name type="scientific">Aphis craccivora</name>
    <name type="common">Cowpea aphid</name>
    <dbReference type="NCBI Taxonomy" id="307492"/>
    <lineage>
        <taxon>Eukaryota</taxon>
        <taxon>Metazoa</taxon>
        <taxon>Ecdysozoa</taxon>
        <taxon>Arthropoda</taxon>
        <taxon>Hexapoda</taxon>
        <taxon>Insecta</taxon>
        <taxon>Pterygota</taxon>
        <taxon>Neoptera</taxon>
        <taxon>Paraneoptera</taxon>
        <taxon>Hemiptera</taxon>
        <taxon>Sternorrhyncha</taxon>
        <taxon>Aphidomorpha</taxon>
        <taxon>Aphidoidea</taxon>
        <taxon>Aphididae</taxon>
        <taxon>Aphidini</taxon>
        <taxon>Aphis</taxon>
        <taxon>Aphis</taxon>
    </lineage>
</organism>
<evidence type="ECO:0000259" key="1">
    <source>
        <dbReference type="Pfam" id="PF00078"/>
    </source>
</evidence>
<accession>A0A6G0YQT3</accession>
<dbReference type="SUPFAM" id="SSF56672">
    <property type="entry name" value="DNA/RNA polymerases"/>
    <property type="match status" value="1"/>
</dbReference>
<name>A0A6G0YQT3_APHCR</name>
<dbReference type="Proteomes" id="UP000478052">
    <property type="component" value="Unassembled WGS sequence"/>
</dbReference>
<dbReference type="InterPro" id="IPR043502">
    <property type="entry name" value="DNA/RNA_pol_sf"/>
</dbReference>
<feature type="domain" description="Reverse transcriptase" evidence="1">
    <location>
        <begin position="101"/>
        <end position="222"/>
    </location>
</feature>
<dbReference type="Pfam" id="PF00078">
    <property type="entry name" value="RVT_1"/>
    <property type="match status" value="1"/>
</dbReference>
<dbReference type="OrthoDB" id="6627741at2759"/>
<keyword evidence="3" id="KW-1185">Reference proteome</keyword>
<proteinExistence type="predicted"/>
<reference evidence="2 3" key="1">
    <citation type="submission" date="2019-08" db="EMBL/GenBank/DDBJ databases">
        <title>Whole genome of Aphis craccivora.</title>
        <authorList>
            <person name="Voronova N.V."/>
            <person name="Shulinski R.S."/>
            <person name="Bandarenka Y.V."/>
            <person name="Zhorov D.G."/>
            <person name="Warner D."/>
        </authorList>
    </citation>
    <scope>NUCLEOTIDE SEQUENCE [LARGE SCALE GENOMIC DNA]</scope>
    <source>
        <strain evidence="2">180601</strain>
        <tissue evidence="2">Whole Body</tissue>
    </source>
</reference>
<protein>
    <recommendedName>
        <fullName evidence="1">Reverse transcriptase domain-containing protein</fullName>
    </recommendedName>
</protein>
<dbReference type="InterPro" id="IPR000477">
    <property type="entry name" value="RT_dom"/>
</dbReference>
<dbReference type="CDD" id="cd01650">
    <property type="entry name" value="RT_nLTR_like"/>
    <property type="match status" value="1"/>
</dbReference>
<comment type="caution">
    <text evidence="2">The sequence shown here is derived from an EMBL/GenBank/DDBJ whole genome shotgun (WGS) entry which is preliminary data.</text>
</comment>
<evidence type="ECO:0000313" key="3">
    <source>
        <dbReference type="Proteomes" id="UP000478052"/>
    </source>
</evidence>
<dbReference type="GO" id="GO:0071897">
    <property type="term" value="P:DNA biosynthetic process"/>
    <property type="evidence" value="ECO:0007669"/>
    <property type="project" value="UniProtKB-ARBA"/>
</dbReference>
<dbReference type="PANTHER" id="PTHR19446">
    <property type="entry name" value="REVERSE TRANSCRIPTASES"/>
    <property type="match status" value="1"/>
</dbReference>
<evidence type="ECO:0000313" key="2">
    <source>
        <dbReference type="EMBL" id="KAF0759958.1"/>
    </source>
</evidence>
<gene>
    <name evidence="2" type="ORF">FWK35_00018684</name>
</gene>
<sequence>MTIDAEIDEEQQNYMEEIDQSIMREEFDKALMELKNKKAPGVDEIPAELIQNFGENTKKIIYEMIKECYKTGQVPSDFTKCIIVPIPKRITEKTCEQHGTLSLIAHASKILTRIVLKRMERVIDELLTEKQLGFRRGKGTREAILALRQVIEKQNRKRKTTYIAFVDLEKAFDNVDWKTIYKILKRFGVTYKDRRIIKSLYEQEIGVVRCGNSREEAEIRKGVRNNELNNEKRIQYENKQSKNESPLCSRNEGTQTQIALDGDTLEQVNEYKYLGSTITEDGRSTRQIISRINQAKCAFQSKKNMFISRNIDIKTLKTRRAKLIGNILRQNSLLSRIIKGAIEGNNSRGRPPLDYVSQIVRDMDCRSYCELKRKAEKRQEWRITANQPLGC</sequence>
<dbReference type="EMBL" id="VUJU01002831">
    <property type="protein sequence ID" value="KAF0759958.1"/>
    <property type="molecule type" value="Genomic_DNA"/>
</dbReference>
<dbReference type="AlphaFoldDB" id="A0A6G0YQT3"/>